<evidence type="ECO:0000313" key="10">
    <source>
        <dbReference type="Proteomes" id="UP000199533"/>
    </source>
</evidence>
<gene>
    <name evidence="9" type="ORF">SAMN05216302_103819</name>
</gene>
<evidence type="ECO:0000259" key="8">
    <source>
        <dbReference type="PROSITE" id="PS50937"/>
    </source>
</evidence>
<dbReference type="InterPro" id="IPR047057">
    <property type="entry name" value="MerR_fam"/>
</dbReference>
<dbReference type="GO" id="GO:0003677">
    <property type="term" value="F:DNA binding"/>
    <property type="evidence" value="ECO:0007669"/>
    <property type="project" value="UniProtKB-KW"/>
</dbReference>
<dbReference type="PROSITE" id="PS00552">
    <property type="entry name" value="HTH_MERR_1"/>
    <property type="match status" value="1"/>
</dbReference>
<dbReference type="CDD" id="cd04783">
    <property type="entry name" value="HTH_MerR1"/>
    <property type="match status" value="1"/>
</dbReference>
<dbReference type="EMBL" id="FOSP01000038">
    <property type="protein sequence ID" value="SFL17722.1"/>
    <property type="molecule type" value="Genomic_DNA"/>
</dbReference>
<evidence type="ECO:0000256" key="4">
    <source>
        <dbReference type="ARBA" id="ARBA00023015"/>
    </source>
</evidence>
<protein>
    <recommendedName>
        <fullName evidence="1">Mercuric resistance operon regulatory protein</fullName>
    </recommendedName>
</protein>
<dbReference type="Gene3D" id="1.10.1660.10">
    <property type="match status" value="1"/>
</dbReference>
<name>A0A1I4FIH8_9PROT</name>
<reference evidence="10" key="1">
    <citation type="submission" date="2016-10" db="EMBL/GenBank/DDBJ databases">
        <authorList>
            <person name="Varghese N."/>
            <person name="Submissions S."/>
        </authorList>
    </citation>
    <scope>NUCLEOTIDE SEQUENCE [LARGE SCALE GENOMIC DNA]</scope>
    <source>
        <strain evidence="10">Nm69</strain>
    </source>
</reference>
<evidence type="ECO:0000256" key="6">
    <source>
        <dbReference type="ARBA" id="ARBA00023163"/>
    </source>
</evidence>
<dbReference type="OrthoDB" id="9808480at2"/>
<keyword evidence="6" id="KW-0804">Transcription</keyword>
<dbReference type="PANTHER" id="PTHR30204">
    <property type="entry name" value="REDOX-CYCLING DRUG-SENSING TRANSCRIPTIONAL ACTIVATOR SOXR"/>
    <property type="match status" value="1"/>
</dbReference>
<dbReference type="STRING" id="52441.SAMN05216302_103819"/>
<dbReference type="RefSeq" id="WP_090702491.1">
    <property type="nucleotide sequence ID" value="NZ_FOSP01000038.1"/>
</dbReference>
<proteinExistence type="predicted"/>
<dbReference type="PANTHER" id="PTHR30204:SF94">
    <property type="entry name" value="HEAVY METAL-DEPENDENT TRANSCRIPTIONAL REGULATOR HI_0293-RELATED"/>
    <property type="match status" value="1"/>
</dbReference>
<dbReference type="SMART" id="SM00422">
    <property type="entry name" value="HTH_MERR"/>
    <property type="match status" value="1"/>
</dbReference>
<dbReference type="SUPFAM" id="SSF46955">
    <property type="entry name" value="Putative DNA-binding domain"/>
    <property type="match status" value="1"/>
</dbReference>
<keyword evidence="2" id="KW-0475">Mercuric resistance</keyword>
<keyword evidence="10" id="KW-1185">Reference proteome</keyword>
<evidence type="ECO:0000256" key="7">
    <source>
        <dbReference type="ARBA" id="ARBA00024874"/>
    </source>
</evidence>
<dbReference type="Pfam" id="PF13411">
    <property type="entry name" value="MerR_1"/>
    <property type="match status" value="1"/>
</dbReference>
<comment type="function">
    <text evidence="7">Mediates the mercuric-dependent induction of mercury resistance operon. In the absence of mercury MerR represses transcription by binding tightly to the mer operator region; when mercury is present the dimeric complex binds a single ion and becomes a potent transcriptional activator, while remaining bound to the mer site.</text>
</comment>
<sequence length="128" mass="14696">MARTISKVAKELDINIETVRFYERRGLIMQPPKPAQGYRHYPSDTVNRIRFIKRSQELGFTLGEISNLLSLNDSPCGQVQELAEQKLCTVREKMADLRCLEKVLKELLIQCCSNQDDSRCPIIDSLQP</sequence>
<evidence type="ECO:0000256" key="5">
    <source>
        <dbReference type="ARBA" id="ARBA00023125"/>
    </source>
</evidence>
<dbReference type="Proteomes" id="UP000199533">
    <property type="component" value="Unassembled WGS sequence"/>
</dbReference>
<dbReference type="GO" id="GO:0046689">
    <property type="term" value="P:response to mercury ion"/>
    <property type="evidence" value="ECO:0007669"/>
    <property type="project" value="UniProtKB-KW"/>
</dbReference>
<dbReference type="InterPro" id="IPR009061">
    <property type="entry name" value="DNA-bd_dom_put_sf"/>
</dbReference>
<feature type="domain" description="HTH merR-type" evidence="8">
    <location>
        <begin position="1"/>
        <end position="71"/>
    </location>
</feature>
<dbReference type="InterPro" id="IPR011794">
    <property type="entry name" value="MerR"/>
</dbReference>
<dbReference type="GO" id="GO:0045340">
    <property type="term" value="F:mercury ion binding"/>
    <property type="evidence" value="ECO:0007669"/>
    <property type="project" value="InterPro"/>
</dbReference>
<keyword evidence="3" id="KW-0476">Mercury</keyword>
<dbReference type="PRINTS" id="PR00040">
    <property type="entry name" value="HTHMERR"/>
</dbReference>
<accession>A0A1I4FIH8</accession>
<evidence type="ECO:0000313" key="9">
    <source>
        <dbReference type="EMBL" id="SFL17722.1"/>
    </source>
</evidence>
<dbReference type="InterPro" id="IPR000551">
    <property type="entry name" value="MerR-type_HTH_dom"/>
</dbReference>
<organism evidence="9 10">
    <name type="scientific">Nitrosomonas aestuarii</name>
    <dbReference type="NCBI Taxonomy" id="52441"/>
    <lineage>
        <taxon>Bacteria</taxon>
        <taxon>Pseudomonadati</taxon>
        <taxon>Pseudomonadota</taxon>
        <taxon>Betaproteobacteria</taxon>
        <taxon>Nitrosomonadales</taxon>
        <taxon>Nitrosomonadaceae</taxon>
        <taxon>Nitrosomonas</taxon>
    </lineage>
</organism>
<dbReference type="AlphaFoldDB" id="A0A1I4FIH8"/>
<evidence type="ECO:0000256" key="3">
    <source>
        <dbReference type="ARBA" id="ARBA00022914"/>
    </source>
</evidence>
<evidence type="ECO:0000256" key="1">
    <source>
        <dbReference type="ARBA" id="ARBA00017146"/>
    </source>
</evidence>
<keyword evidence="5" id="KW-0238">DNA-binding</keyword>
<dbReference type="NCBIfam" id="TIGR02051">
    <property type="entry name" value="MerR"/>
    <property type="match status" value="1"/>
</dbReference>
<dbReference type="PROSITE" id="PS50937">
    <property type="entry name" value="HTH_MERR_2"/>
    <property type="match status" value="1"/>
</dbReference>
<keyword evidence="4" id="KW-0805">Transcription regulation</keyword>
<evidence type="ECO:0000256" key="2">
    <source>
        <dbReference type="ARBA" id="ARBA00022466"/>
    </source>
</evidence>
<dbReference type="GO" id="GO:0003700">
    <property type="term" value="F:DNA-binding transcription factor activity"/>
    <property type="evidence" value="ECO:0007669"/>
    <property type="project" value="InterPro"/>
</dbReference>